<feature type="transmembrane region" description="Helical" evidence="5">
    <location>
        <begin position="148"/>
        <end position="169"/>
    </location>
</feature>
<organism evidence="6 7">
    <name type="scientific">Syncephalis pseudoplumigaleata</name>
    <dbReference type="NCBI Taxonomy" id="1712513"/>
    <lineage>
        <taxon>Eukaryota</taxon>
        <taxon>Fungi</taxon>
        <taxon>Fungi incertae sedis</taxon>
        <taxon>Zoopagomycota</taxon>
        <taxon>Zoopagomycotina</taxon>
        <taxon>Zoopagomycetes</taxon>
        <taxon>Zoopagales</taxon>
        <taxon>Piptocephalidaceae</taxon>
        <taxon>Syncephalis</taxon>
    </lineage>
</organism>
<dbReference type="InterPro" id="IPR050598">
    <property type="entry name" value="AminoAcid_Transporter"/>
</dbReference>
<feature type="transmembrane region" description="Helical" evidence="5">
    <location>
        <begin position="225"/>
        <end position="246"/>
    </location>
</feature>
<feature type="transmembrane region" description="Helical" evidence="5">
    <location>
        <begin position="23"/>
        <end position="46"/>
    </location>
</feature>
<dbReference type="PANTHER" id="PTHR11785">
    <property type="entry name" value="AMINO ACID TRANSPORTER"/>
    <property type="match status" value="1"/>
</dbReference>
<comment type="subcellular location">
    <subcellularLocation>
        <location evidence="1">Membrane</location>
        <topology evidence="1">Multi-pass membrane protein</topology>
    </subcellularLocation>
</comment>
<accession>A0A4V1J1U1</accession>
<feature type="transmembrane region" description="Helical" evidence="5">
    <location>
        <begin position="97"/>
        <end position="128"/>
    </location>
</feature>
<name>A0A4V1J1U1_9FUNG</name>
<keyword evidence="2 5" id="KW-0812">Transmembrane</keyword>
<keyword evidence="3 5" id="KW-1133">Transmembrane helix</keyword>
<proteinExistence type="predicted"/>
<feature type="transmembrane region" description="Helical" evidence="5">
    <location>
        <begin position="181"/>
        <end position="205"/>
    </location>
</feature>
<sequence>PASDGAADAEPTLAPTMGIPSGISIVVGMIVGSGIFSAPSFVWQLVGSPGMALVMWLVGGVLSYMGALCYVELGTMLPKSGGEQAYLAYAYRKPRELLAFIFSWCTIICIMPNSTAANGIVFGSYVLYAAYGDRSTIANPSVKQHFDWYARGIGLLINTLITLVCILSTKWSLRMQNTITGVKVVILLLFAVTGIVILAGGAPSVPRSGNWSSMFAGTTTDVSNYANAMFNVFWAYGGWNALNFCVGELRNPQRDLPIASFGGMTIVTLLYFFANVAYIAVVPEDMAFESREILAGAFSNRVFGLHFGRVTLPVLIALSTYGSMAANIFTTSRIIQVAAKEGYFPATRLFSRVHPTCNTPVNALLLNWLMVVLYMFAPPPGEVFDFLIAMSGYPQSLFFAFTIAGLLLLRRTEPDLERPFRVWWPVAAFFLVFSAFLAVF</sequence>
<feature type="transmembrane region" description="Helical" evidence="5">
    <location>
        <begin position="357"/>
        <end position="377"/>
    </location>
</feature>
<dbReference type="PIRSF" id="PIRSF006060">
    <property type="entry name" value="AA_transporter"/>
    <property type="match status" value="1"/>
</dbReference>
<evidence type="ECO:0000256" key="5">
    <source>
        <dbReference type="SAM" id="Phobius"/>
    </source>
</evidence>
<protein>
    <submittedName>
        <fullName evidence="6">Amino acid/polyamine transporter I</fullName>
    </submittedName>
</protein>
<evidence type="ECO:0000313" key="7">
    <source>
        <dbReference type="Proteomes" id="UP000278143"/>
    </source>
</evidence>
<feature type="non-terminal residue" evidence="6">
    <location>
        <position position="1"/>
    </location>
</feature>
<dbReference type="Proteomes" id="UP000278143">
    <property type="component" value="Unassembled WGS sequence"/>
</dbReference>
<evidence type="ECO:0000256" key="3">
    <source>
        <dbReference type="ARBA" id="ARBA00022989"/>
    </source>
</evidence>
<dbReference type="Pfam" id="PF13520">
    <property type="entry name" value="AA_permease_2"/>
    <property type="match status" value="1"/>
</dbReference>
<evidence type="ECO:0000256" key="4">
    <source>
        <dbReference type="ARBA" id="ARBA00023136"/>
    </source>
</evidence>
<evidence type="ECO:0000256" key="2">
    <source>
        <dbReference type="ARBA" id="ARBA00022692"/>
    </source>
</evidence>
<feature type="transmembrane region" description="Helical" evidence="5">
    <location>
        <begin position="258"/>
        <end position="281"/>
    </location>
</feature>
<dbReference type="GO" id="GO:0015179">
    <property type="term" value="F:L-amino acid transmembrane transporter activity"/>
    <property type="evidence" value="ECO:0007669"/>
    <property type="project" value="TreeGrafter"/>
</dbReference>
<feature type="transmembrane region" description="Helical" evidence="5">
    <location>
        <begin position="421"/>
        <end position="439"/>
    </location>
</feature>
<evidence type="ECO:0000256" key="1">
    <source>
        <dbReference type="ARBA" id="ARBA00004141"/>
    </source>
</evidence>
<dbReference type="GO" id="GO:0016020">
    <property type="term" value="C:membrane"/>
    <property type="evidence" value="ECO:0007669"/>
    <property type="project" value="UniProtKB-SubCell"/>
</dbReference>
<dbReference type="AlphaFoldDB" id="A0A4V1J1U1"/>
<dbReference type="EMBL" id="KZ989475">
    <property type="protein sequence ID" value="RKP26239.1"/>
    <property type="molecule type" value="Genomic_DNA"/>
</dbReference>
<keyword evidence="7" id="KW-1185">Reference proteome</keyword>
<evidence type="ECO:0000313" key="6">
    <source>
        <dbReference type="EMBL" id="RKP26239.1"/>
    </source>
</evidence>
<dbReference type="PANTHER" id="PTHR11785:SF353">
    <property type="entry name" value="METHIONINE TRANSPORTER (EUROFUNG)"/>
    <property type="match status" value="1"/>
</dbReference>
<keyword evidence="4 5" id="KW-0472">Membrane</keyword>
<dbReference type="InterPro" id="IPR002293">
    <property type="entry name" value="AA/rel_permease1"/>
</dbReference>
<feature type="transmembrane region" description="Helical" evidence="5">
    <location>
        <begin position="52"/>
        <end position="71"/>
    </location>
</feature>
<feature type="transmembrane region" description="Helical" evidence="5">
    <location>
        <begin position="383"/>
        <end position="409"/>
    </location>
</feature>
<dbReference type="OrthoDB" id="5982228at2759"/>
<dbReference type="Gene3D" id="1.20.1740.10">
    <property type="entry name" value="Amino acid/polyamine transporter I"/>
    <property type="match status" value="1"/>
</dbReference>
<gene>
    <name evidence="6" type="ORF">SYNPS1DRAFT_9365</name>
</gene>
<feature type="transmembrane region" description="Helical" evidence="5">
    <location>
        <begin position="310"/>
        <end position="330"/>
    </location>
</feature>
<feature type="non-terminal residue" evidence="6">
    <location>
        <position position="440"/>
    </location>
</feature>
<reference evidence="7" key="1">
    <citation type="journal article" date="2018" name="Nat. Microbiol.">
        <title>Leveraging single-cell genomics to expand the fungal tree of life.</title>
        <authorList>
            <person name="Ahrendt S.R."/>
            <person name="Quandt C.A."/>
            <person name="Ciobanu D."/>
            <person name="Clum A."/>
            <person name="Salamov A."/>
            <person name="Andreopoulos B."/>
            <person name="Cheng J.F."/>
            <person name="Woyke T."/>
            <person name="Pelin A."/>
            <person name="Henrissat B."/>
            <person name="Reynolds N.K."/>
            <person name="Benny G.L."/>
            <person name="Smith M.E."/>
            <person name="James T.Y."/>
            <person name="Grigoriev I.V."/>
        </authorList>
    </citation>
    <scope>NUCLEOTIDE SEQUENCE [LARGE SCALE GENOMIC DNA]</scope>
    <source>
        <strain evidence="7">Benny S71-1</strain>
    </source>
</reference>